<dbReference type="InterPro" id="IPR051321">
    <property type="entry name" value="PHA/PHB_synthase"/>
</dbReference>
<dbReference type="RefSeq" id="WP_052729527.1">
    <property type="nucleotide sequence ID" value="NZ_CGIH01000004.1"/>
</dbReference>
<dbReference type="Proteomes" id="UP000045545">
    <property type="component" value="Unassembled WGS sequence"/>
</dbReference>
<reference evidence="1 3" key="1">
    <citation type="submission" date="2015-03" db="EMBL/GenBank/DDBJ databases">
        <authorList>
            <person name="Strepis Nikolaos"/>
        </authorList>
    </citation>
    <scope>NUCLEOTIDE SEQUENCE [LARGE SCALE GENOMIC DNA]</scope>
    <source>
        <strain evidence="1 3">OL-4</strain>
    </source>
</reference>
<dbReference type="Gene3D" id="3.40.50.1820">
    <property type="entry name" value="alpha/beta hydrolase"/>
    <property type="match status" value="1"/>
</dbReference>
<proteinExistence type="predicted"/>
<organism evidence="1 3">
    <name type="scientific">Syntrophomonas zehnderi OL-4</name>
    <dbReference type="NCBI Taxonomy" id="690567"/>
    <lineage>
        <taxon>Bacteria</taxon>
        <taxon>Bacillati</taxon>
        <taxon>Bacillota</taxon>
        <taxon>Clostridia</taxon>
        <taxon>Eubacteriales</taxon>
        <taxon>Syntrophomonadaceae</taxon>
        <taxon>Syntrophomonas</taxon>
    </lineage>
</organism>
<dbReference type="EMBL" id="CGIH01000004">
    <property type="protein sequence ID" value="CFX05669.1"/>
    <property type="molecule type" value="Genomic_DNA"/>
</dbReference>
<accession>A0A0E4G944</accession>
<keyword evidence="3" id="KW-1185">Reference proteome</keyword>
<dbReference type="AlphaFoldDB" id="A0A0E4G944"/>
<dbReference type="InterPro" id="IPR029058">
    <property type="entry name" value="AB_hydrolase_fold"/>
</dbReference>
<dbReference type="InterPro" id="IPR024501">
    <property type="entry name" value="DUF3141"/>
</dbReference>
<dbReference type="STRING" id="690567.1058"/>
<evidence type="ECO:0000313" key="2">
    <source>
        <dbReference type="EMBL" id="CFX34416.1"/>
    </source>
</evidence>
<dbReference type="Pfam" id="PF11339">
    <property type="entry name" value="DUF3141"/>
    <property type="match status" value="1"/>
</dbReference>
<protein>
    <submittedName>
        <fullName evidence="1">Alpha/Beta hydrolase fold</fullName>
    </submittedName>
</protein>
<dbReference type="SUPFAM" id="SSF53474">
    <property type="entry name" value="alpha/beta-Hydrolases"/>
    <property type="match status" value="1"/>
</dbReference>
<evidence type="ECO:0000313" key="1">
    <source>
        <dbReference type="EMBL" id="CFX05669.1"/>
    </source>
</evidence>
<name>A0A0E4G944_9FIRM</name>
<dbReference type="EMBL" id="CGIH01000018">
    <property type="protein sequence ID" value="CFX34416.1"/>
    <property type="molecule type" value="Genomic_DNA"/>
</dbReference>
<keyword evidence="1" id="KW-0378">Hydrolase</keyword>
<dbReference type="OrthoDB" id="9767934at2"/>
<sequence>MLSIYQEIMNSFWGIAEQNLDFCCSLFPDADKVNQYMCVLAKLENPEAHWATPNNIIYEHQTLRLRHFPNPKSSSARRPVLILPPQAGHHSNLADYSPAQSLVRVFHSYGYDVYVTEWLSAVFEQRNLGMNDYIRLTDEAVDEIRRRTGVYKIHLIGQCQGGWQAAIYTSLHQDKIATLVSAAAPIDVEAAPSMIIDDAQLPMSFFEYLVATGNGLMQGKYILWGFKNMQADEHYMRKYKRLWKMIAVNDQEGLKRFQRFENWYEYTQQLPGRFYLEIIKNIFKQNNLTKPDTIKLDGRAVDLRNINCPVIIMAGQKDHITPPPQAFALKNYISTPREDVVEILTDGGHIGTLMGTESLREDWTAVTEVLNLAT</sequence>
<dbReference type="PANTHER" id="PTHR36837:SF2">
    <property type="entry name" value="POLY(3-HYDROXYALKANOATE) POLYMERASE SUBUNIT PHAC"/>
    <property type="match status" value="1"/>
</dbReference>
<dbReference type="GO" id="GO:0016787">
    <property type="term" value="F:hydrolase activity"/>
    <property type="evidence" value="ECO:0007669"/>
    <property type="project" value="UniProtKB-KW"/>
</dbReference>
<evidence type="ECO:0000313" key="3">
    <source>
        <dbReference type="Proteomes" id="UP000045545"/>
    </source>
</evidence>
<gene>
    <name evidence="2" type="ORF">1058</name>
    <name evidence="1" type="ORF">333</name>
</gene>
<dbReference type="PANTHER" id="PTHR36837">
    <property type="entry name" value="POLY(3-HYDROXYALKANOATE) POLYMERASE SUBUNIT PHAC"/>
    <property type="match status" value="1"/>
</dbReference>